<dbReference type="Gene3D" id="1.10.630.10">
    <property type="entry name" value="Cytochrome P450"/>
    <property type="match status" value="1"/>
</dbReference>
<evidence type="ECO:0000256" key="7">
    <source>
        <dbReference type="ARBA" id="ARBA00023033"/>
    </source>
</evidence>
<keyword evidence="4" id="KW-0479">Metal-binding</keyword>
<dbReference type="InterPro" id="IPR036396">
    <property type="entry name" value="Cyt_P450_sf"/>
</dbReference>
<dbReference type="GO" id="GO:0016705">
    <property type="term" value="F:oxidoreductase activity, acting on paired donors, with incorporation or reduction of molecular oxygen"/>
    <property type="evidence" value="ECO:0007669"/>
    <property type="project" value="InterPro"/>
</dbReference>
<evidence type="ECO:0000313" key="10">
    <source>
        <dbReference type="WBParaSite" id="ACRNAN_scaffold13001.g20840.t1"/>
    </source>
</evidence>
<keyword evidence="7" id="KW-0503">Monooxygenase</keyword>
<reference evidence="10" key="1">
    <citation type="submission" date="2022-11" db="UniProtKB">
        <authorList>
            <consortium name="WormBaseParasite"/>
        </authorList>
    </citation>
    <scope>IDENTIFICATION</scope>
</reference>
<dbReference type="PANTHER" id="PTHR24292">
    <property type="entry name" value="CYTOCHROME P450"/>
    <property type="match status" value="1"/>
</dbReference>
<feature type="transmembrane region" description="Helical" evidence="8">
    <location>
        <begin position="6"/>
        <end position="28"/>
    </location>
</feature>
<keyword evidence="8" id="KW-0472">Membrane</keyword>
<dbReference type="PRINTS" id="PR00385">
    <property type="entry name" value="P450"/>
</dbReference>
<dbReference type="InterPro" id="IPR002401">
    <property type="entry name" value="Cyt_P450_E_grp-I"/>
</dbReference>
<keyword evidence="6" id="KW-0408">Iron</keyword>
<evidence type="ECO:0000256" key="1">
    <source>
        <dbReference type="ARBA" id="ARBA00001971"/>
    </source>
</evidence>
<evidence type="ECO:0000256" key="6">
    <source>
        <dbReference type="ARBA" id="ARBA00023004"/>
    </source>
</evidence>
<dbReference type="InterPro" id="IPR050476">
    <property type="entry name" value="Insect_CytP450_Detox"/>
</dbReference>
<name>A0A914CRE5_9BILA</name>
<accession>A0A914CRE5</accession>
<evidence type="ECO:0000256" key="8">
    <source>
        <dbReference type="SAM" id="Phobius"/>
    </source>
</evidence>
<dbReference type="InterPro" id="IPR001128">
    <property type="entry name" value="Cyt_P450"/>
</dbReference>
<evidence type="ECO:0000256" key="5">
    <source>
        <dbReference type="ARBA" id="ARBA00023002"/>
    </source>
</evidence>
<dbReference type="Proteomes" id="UP000887540">
    <property type="component" value="Unplaced"/>
</dbReference>
<dbReference type="GO" id="GO:0020037">
    <property type="term" value="F:heme binding"/>
    <property type="evidence" value="ECO:0007669"/>
    <property type="project" value="InterPro"/>
</dbReference>
<organism evidence="9 10">
    <name type="scientific">Acrobeloides nanus</name>
    <dbReference type="NCBI Taxonomy" id="290746"/>
    <lineage>
        <taxon>Eukaryota</taxon>
        <taxon>Metazoa</taxon>
        <taxon>Ecdysozoa</taxon>
        <taxon>Nematoda</taxon>
        <taxon>Chromadorea</taxon>
        <taxon>Rhabditida</taxon>
        <taxon>Tylenchina</taxon>
        <taxon>Cephalobomorpha</taxon>
        <taxon>Cephaloboidea</taxon>
        <taxon>Cephalobidae</taxon>
        <taxon>Acrobeloides</taxon>
    </lineage>
</organism>
<dbReference type="PANTHER" id="PTHR24292:SF54">
    <property type="entry name" value="CYP9F3-RELATED"/>
    <property type="match status" value="1"/>
</dbReference>
<evidence type="ECO:0000256" key="2">
    <source>
        <dbReference type="ARBA" id="ARBA00010617"/>
    </source>
</evidence>
<dbReference type="Pfam" id="PF00067">
    <property type="entry name" value="p450"/>
    <property type="match status" value="1"/>
</dbReference>
<dbReference type="AlphaFoldDB" id="A0A914CRE5"/>
<keyword evidence="3" id="KW-0349">Heme</keyword>
<evidence type="ECO:0000256" key="4">
    <source>
        <dbReference type="ARBA" id="ARBA00022723"/>
    </source>
</evidence>
<sequence length="124" mass="14412">LLAQSFIVLAAGYETTAFTLQMVIYIISKMPEIQEKMRDEIMEVIGDKVEIEYDDIIQLKYINQVVNEALRMYPPAARANRVCTKPITINGIHFDKNVAFSIPIFAIHYDEQYYPDPYQFSPDR</sequence>
<evidence type="ECO:0000313" key="9">
    <source>
        <dbReference type="Proteomes" id="UP000887540"/>
    </source>
</evidence>
<dbReference type="GO" id="GO:0004497">
    <property type="term" value="F:monooxygenase activity"/>
    <property type="evidence" value="ECO:0007669"/>
    <property type="project" value="UniProtKB-KW"/>
</dbReference>
<keyword evidence="9" id="KW-1185">Reference proteome</keyword>
<dbReference type="SUPFAM" id="SSF48264">
    <property type="entry name" value="Cytochrome P450"/>
    <property type="match status" value="1"/>
</dbReference>
<dbReference type="PRINTS" id="PR00463">
    <property type="entry name" value="EP450I"/>
</dbReference>
<keyword evidence="8" id="KW-0812">Transmembrane</keyword>
<evidence type="ECO:0000256" key="3">
    <source>
        <dbReference type="ARBA" id="ARBA00022617"/>
    </source>
</evidence>
<keyword evidence="5" id="KW-0560">Oxidoreductase</keyword>
<dbReference type="WBParaSite" id="ACRNAN_scaffold13001.g20840.t1">
    <property type="protein sequence ID" value="ACRNAN_scaffold13001.g20840.t1"/>
    <property type="gene ID" value="ACRNAN_scaffold13001.g20840"/>
</dbReference>
<proteinExistence type="inferred from homology"/>
<keyword evidence="8" id="KW-1133">Transmembrane helix</keyword>
<comment type="similarity">
    <text evidence="2">Belongs to the cytochrome P450 family.</text>
</comment>
<dbReference type="GO" id="GO:0005506">
    <property type="term" value="F:iron ion binding"/>
    <property type="evidence" value="ECO:0007669"/>
    <property type="project" value="InterPro"/>
</dbReference>
<comment type="cofactor">
    <cofactor evidence="1">
        <name>heme</name>
        <dbReference type="ChEBI" id="CHEBI:30413"/>
    </cofactor>
</comment>
<protein>
    <submittedName>
        <fullName evidence="10">Cytochrome P450</fullName>
    </submittedName>
</protein>